<dbReference type="Proteomes" id="UP001467690">
    <property type="component" value="Unassembled WGS sequence"/>
</dbReference>
<organism evidence="1 2">
    <name type="scientific">Catenovulum sediminis</name>
    <dbReference type="NCBI Taxonomy" id="1740262"/>
    <lineage>
        <taxon>Bacteria</taxon>
        <taxon>Pseudomonadati</taxon>
        <taxon>Pseudomonadota</taxon>
        <taxon>Gammaproteobacteria</taxon>
        <taxon>Alteromonadales</taxon>
        <taxon>Alteromonadaceae</taxon>
        <taxon>Catenovulum</taxon>
    </lineage>
</organism>
<dbReference type="RefSeq" id="WP_350400150.1">
    <property type="nucleotide sequence ID" value="NZ_JBELOE010000039.1"/>
</dbReference>
<reference evidence="1 2" key="1">
    <citation type="submission" date="2024-06" db="EMBL/GenBank/DDBJ databases">
        <authorList>
            <person name="Chen R.Y."/>
        </authorList>
    </citation>
    <scope>NUCLEOTIDE SEQUENCE [LARGE SCALE GENOMIC DNA]</scope>
    <source>
        <strain evidence="1 2">D2</strain>
    </source>
</reference>
<protein>
    <submittedName>
        <fullName evidence="1">Uncharacterized protein</fullName>
    </submittedName>
</protein>
<evidence type="ECO:0000313" key="2">
    <source>
        <dbReference type="Proteomes" id="UP001467690"/>
    </source>
</evidence>
<comment type="caution">
    <text evidence="1">The sequence shown here is derived from an EMBL/GenBank/DDBJ whole genome shotgun (WGS) entry which is preliminary data.</text>
</comment>
<proteinExistence type="predicted"/>
<dbReference type="EMBL" id="JBELOE010000039">
    <property type="protein sequence ID" value="MER2490335.1"/>
    <property type="molecule type" value="Genomic_DNA"/>
</dbReference>
<sequence>MNLNRLIYLVTPYCPNVPDFVFEATLLECARDYFEKTHAWVVDGEAVVNEGGGTFEIAPPETYQSVVQVVGVENLDTNRPLLPMVDFISSGVGTPTHYKVDNRNTITIKPFAQFTTNLKIKIAVRPNMSATELPERVVEENETALRYGCVSLLKMQIGTDWHDPHGAHEFKRLYEAQISSKKLEIHTKSNPNAIELAYPH</sequence>
<name>A0ABV1RBT7_9ALTE</name>
<accession>A0ABV1RBT7</accession>
<gene>
    <name evidence="1" type="ORF">ABS311_00330</name>
</gene>
<keyword evidence="2" id="KW-1185">Reference proteome</keyword>
<evidence type="ECO:0000313" key="1">
    <source>
        <dbReference type="EMBL" id="MER2490335.1"/>
    </source>
</evidence>